<keyword evidence="4 7" id="KW-0808">Transferase</keyword>
<dbReference type="Gene3D" id="1.10.580.10">
    <property type="entry name" value="Citrate Synthase, domain 1"/>
    <property type="match status" value="1"/>
</dbReference>
<dbReference type="FunFam" id="1.10.230.10:FF:000002">
    <property type="entry name" value="Citrate synthase"/>
    <property type="match status" value="1"/>
</dbReference>
<protein>
    <recommendedName>
        <fullName evidence="6 7">Citrate synthase</fullName>
    </recommendedName>
</protein>
<evidence type="ECO:0000256" key="3">
    <source>
        <dbReference type="ARBA" id="ARBA00022532"/>
    </source>
</evidence>
<evidence type="ECO:0000256" key="10">
    <source>
        <dbReference type="RuleBase" id="RU003406"/>
    </source>
</evidence>
<dbReference type="GO" id="GO:0036440">
    <property type="term" value="F:citrate synthase activity"/>
    <property type="evidence" value="ECO:0007669"/>
    <property type="project" value="UniProtKB-EC"/>
</dbReference>
<dbReference type="InterPro" id="IPR036969">
    <property type="entry name" value="Citrate_synthase_sf"/>
</dbReference>
<dbReference type="AlphaFoldDB" id="A0A9D7E394"/>
<evidence type="ECO:0000256" key="6">
    <source>
        <dbReference type="NCBIfam" id="TIGR01798"/>
    </source>
</evidence>
<dbReference type="NCBIfam" id="NF004126">
    <property type="entry name" value="PRK05614.1"/>
    <property type="match status" value="1"/>
</dbReference>
<dbReference type="GO" id="GO:0005737">
    <property type="term" value="C:cytoplasm"/>
    <property type="evidence" value="ECO:0007669"/>
    <property type="project" value="InterPro"/>
</dbReference>
<dbReference type="InterPro" id="IPR019810">
    <property type="entry name" value="Citrate_synthase_AS"/>
</dbReference>
<feature type="active site" evidence="8">
    <location>
        <position position="307"/>
    </location>
</feature>
<keyword evidence="11" id="KW-0012">Acyltransferase</keyword>
<dbReference type="NCBIfam" id="TIGR01798">
    <property type="entry name" value="cit_synth_I"/>
    <property type="match status" value="1"/>
</dbReference>
<evidence type="ECO:0000256" key="2">
    <source>
        <dbReference type="ARBA" id="ARBA00010566"/>
    </source>
</evidence>
<dbReference type="EMBL" id="JADJEV010000003">
    <property type="protein sequence ID" value="MBK6973279.1"/>
    <property type="molecule type" value="Genomic_DNA"/>
</dbReference>
<dbReference type="PANTHER" id="PTHR42871">
    <property type="entry name" value="CITRATE SYNTHASE"/>
    <property type="match status" value="1"/>
</dbReference>
<organism evidence="11 12">
    <name type="scientific">Candidatus Methylophosphatis roskildensis</name>
    <dbReference type="NCBI Taxonomy" id="2899263"/>
    <lineage>
        <taxon>Bacteria</taxon>
        <taxon>Pseudomonadati</taxon>
        <taxon>Pseudomonadota</taxon>
        <taxon>Betaproteobacteria</taxon>
        <taxon>Nitrosomonadales</taxon>
        <taxon>Sterolibacteriaceae</taxon>
        <taxon>Candidatus Methylophosphatis</taxon>
    </lineage>
</organism>
<comment type="pathway">
    <text evidence="1 9">Carbohydrate metabolism; tricarboxylic acid cycle; isocitrate from oxaloacetate: step 1/2.</text>
</comment>
<dbReference type="Proteomes" id="UP000807785">
    <property type="component" value="Unassembled WGS sequence"/>
</dbReference>
<evidence type="ECO:0000313" key="12">
    <source>
        <dbReference type="Proteomes" id="UP000807785"/>
    </source>
</evidence>
<comment type="caution">
    <text evidence="11">The sequence shown here is derived from an EMBL/GenBank/DDBJ whole genome shotgun (WGS) entry which is preliminary data.</text>
</comment>
<reference evidence="11" key="1">
    <citation type="submission" date="2020-10" db="EMBL/GenBank/DDBJ databases">
        <title>Connecting structure to function with the recovery of over 1000 high-quality activated sludge metagenome-assembled genomes encoding full-length rRNA genes using long-read sequencing.</title>
        <authorList>
            <person name="Singleton C.M."/>
            <person name="Petriglieri F."/>
            <person name="Kristensen J.M."/>
            <person name="Kirkegaard R.H."/>
            <person name="Michaelsen T.Y."/>
            <person name="Andersen M.H."/>
            <person name="Karst S.M."/>
            <person name="Dueholm M.S."/>
            <person name="Nielsen P.H."/>
            <person name="Albertsen M."/>
        </authorList>
    </citation>
    <scope>NUCLEOTIDE SEQUENCE</scope>
    <source>
        <strain evidence="11">Bjer_18-Q3-R1-45_BAT3C.347</strain>
    </source>
</reference>
<name>A0A9D7E394_9PROT</name>
<evidence type="ECO:0000256" key="4">
    <source>
        <dbReference type="ARBA" id="ARBA00022679"/>
    </source>
</evidence>
<dbReference type="InterPro" id="IPR024176">
    <property type="entry name" value="Citrate_synthase_bac-typ"/>
</dbReference>
<gene>
    <name evidence="11" type="primary">gltA</name>
    <name evidence="11" type="ORF">IPH26_10180</name>
</gene>
<dbReference type="GO" id="GO:0006099">
    <property type="term" value="P:tricarboxylic acid cycle"/>
    <property type="evidence" value="ECO:0007669"/>
    <property type="project" value="UniProtKB-UniRule"/>
</dbReference>
<dbReference type="PIRSF" id="PIRSF001369">
    <property type="entry name" value="Citrate_synth"/>
    <property type="match status" value="1"/>
</dbReference>
<dbReference type="Pfam" id="PF00285">
    <property type="entry name" value="Citrate_synt"/>
    <property type="match status" value="1"/>
</dbReference>
<dbReference type="PROSITE" id="PS00480">
    <property type="entry name" value="CITRATE_SYNTHASE"/>
    <property type="match status" value="1"/>
</dbReference>
<evidence type="ECO:0000256" key="7">
    <source>
        <dbReference type="PIRNR" id="PIRNR001369"/>
    </source>
</evidence>
<evidence type="ECO:0000256" key="8">
    <source>
        <dbReference type="PIRSR" id="PIRSR001369-1"/>
    </source>
</evidence>
<comment type="catalytic activity">
    <reaction evidence="5 9">
        <text>oxaloacetate + acetyl-CoA + H2O = citrate + CoA + H(+)</text>
        <dbReference type="Rhea" id="RHEA:16845"/>
        <dbReference type="ChEBI" id="CHEBI:15377"/>
        <dbReference type="ChEBI" id="CHEBI:15378"/>
        <dbReference type="ChEBI" id="CHEBI:16452"/>
        <dbReference type="ChEBI" id="CHEBI:16947"/>
        <dbReference type="ChEBI" id="CHEBI:57287"/>
        <dbReference type="ChEBI" id="CHEBI:57288"/>
        <dbReference type="EC" id="2.3.3.16"/>
    </reaction>
</comment>
<dbReference type="Gene3D" id="2.20.28.60">
    <property type="match status" value="1"/>
</dbReference>
<evidence type="ECO:0000256" key="1">
    <source>
        <dbReference type="ARBA" id="ARBA00004751"/>
    </source>
</evidence>
<sequence length="430" mass="48089">MTDQRAARLTIEGKSVDFPVFSGTVGPDVIDIRSLYAKTGMFTFDPGFLSTAACRSAITFVDGQAGTLLYRGYPIEELAYQCDFLEVCYLILKGELPNAEQKQAWTSEIMHHTMVHEQLSRLYTGFRRDAHPMAVMMGVVGALSAFYHDAMDFSDQRHREISADRLLAKIPNIVAMAYKYNIGEPFVRPRNDLDYASNFMHMMFATPCEPYLPNPVLARALDRVLIVHADHEQGASTSTVRLAGSSGANPFACVASGIACLWGPAHGGANEAVLDMLEKIGDVSRIGLYIKRAKDQSDTFRLAGFGHRVYKNFDPRGRIMRETCHEVLNELGLHDDRLFKLALELERIALEDDFFVSKGLYPNVDFYSGIVQRALGIPKSMFTAIFAMARTVGWIAHWSEMIGEADQKIGRPRQLFTGATRRDVVPLDKR</sequence>
<dbReference type="CDD" id="cd06114">
    <property type="entry name" value="EcCS_like"/>
    <property type="match status" value="1"/>
</dbReference>
<evidence type="ECO:0000256" key="5">
    <source>
        <dbReference type="ARBA" id="ARBA00049288"/>
    </source>
</evidence>
<keyword evidence="3 9" id="KW-0816">Tricarboxylic acid cycle</keyword>
<evidence type="ECO:0000256" key="9">
    <source>
        <dbReference type="RuleBase" id="RU003370"/>
    </source>
</evidence>
<dbReference type="InterPro" id="IPR016143">
    <property type="entry name" value="Citrate_synth-like_sm_a-sub"/>
</dbReference>
<feature type="active site" evidence="8">
    <location>
        <position position="365"/>
    </location>
</feature>
<dbReference type="InterPro" id="IPR002020">
    <property type="entry name" value="Citrate_synthase"/>
</dbReference>
<evidence type="ECO:0000313" key="11">
    <source>
        <dbReference type="EMBL" id="MBK6973279.1"/>
    </source>
</evidence>
<accession>A0A9D7E394</accession>
<proteinExistence type="inferred from homology"/>
<dbReference type="SUPFAM" id="SSF48256">
    <property type="entry name" value="Citrate synthase"/>
    <property type="match status" value="1"/>
</dbReference>
<dbReference type="InterPro" id="IPR016142">
    <property type="entry name" value="Citrate_synth-like_lrg_a-sub"/>
</dbReference>
<dbReference type="PRINTS" id="PR00143">
    <property type="entry name" value="CITRTSNTHASE"/>
</dbReference>
<dbReference type="InterPro" id="IPR010953">
    <property type="entry name" value="Citrate_synthase_typ-I"/>
</dbReference>
<dbReference type="PANTHER" id="PTHR42871:SF1">
    <property type="entry name" value="CITRATE SYNTHASE"/>
    <property type="match status" value="1"/>
</dbReference>
<comment type="similarity">
    <text evidence="2 7 10">Belongs to the citrate synthase family.</text>
</comment>
<dbReference type="Gene3D" id="1.10.230.10">
    <property type="entry name" value="Cytochrome P450-Terp, domain 2"/>
    <property type="match status" value="1"/>
</dbReference>